<proteinExistence type="predicted"/>
<evidence type="ECO:0000313" key="1">
    <source>
        <dbReference type="EMBL" id="VYS84860.1"/>
    </source>
</evidence>
<sequence>MILISNQEKGYFITATINHGSYIPEALHVERIDDMALYDGDFEAAKATEQDGVRLIYGMDGIPDGIYIDTPENRELIRKGLGLYPDYRNWRDDFDPSFVAELDVMK</sequence>
<protein>
    <submittedName>
        <fullName evidence="1">Uncharacterized protein</fullName>
    </submittedName>
</protein>
<gene>
    <name evidence="1" type="ORF">AULFYP135_00619</name>
</gene>
<dbReference type="EMBL" id="CACRSL010000003">
    <property type="protein sequence ID" value="VYS84860.1"/>
    <property type="molecule type" value="Genomic_DNA"/>
</dbReference>
<accession>A0A6N2RZK0</accession>
<name>A0A6N2RZK0_9FIRM</name>
<dbReference type="AlphaFoldDB" id="A0A6N2RZK0"/>
<reference evidence="1" key="1">
    <citation type="submission" date="2019-11" db="EMBL/GenBank/DDBJ databases">
        <authorList>
            <person name="Feng L."/>
        </authorList>
    </citation>
    <scope>NUCLEOTIDE SEQUENCE</scope>
    <source>
        <strain evidence="1">AundefinedLFYP135</strain>
    </source>
</reference>
<organism evidence="1">
    <name type="scientific">uncultured Anaerotruncus sp</name>
    <dbReference type="NCBI Taxonomy" id="905011"/>
    <lineage>
        <taxon>Bacteria</taxon>
        <taxon>Bacillati</taxon>
        <taxon>Bacillota</taxon>
        <taxon>Clostridia</taxon>
        <taxon>Eubacteriales</taxon>
        <taxon>Oscillospiraceae</taxon>
        <taxon>Anaerotruncus</taxon>
        <taxon>environmental samples</taxon>
    </lineage>
</organism>